<dbReference type="Proteomes" id="UP001597205">
    <property type="component" value="Unassembled WGS sequence"/>
</dbReference>
<dbReference type="InterPro" id="IPR039426">
    <property type="entry name" value="TonB-dep_rcpt-like"/>
</dbReference>
<dbReference type="InterPro" id="IPR036942">
    <property type="entry name" value="Beta-barrel_TonB_sf"/>
</dbReference>
<dbReference type="PROSITE" id="PS52016">
    <property type="entry name" value="TONB_DEPENDENT_REC_3"/>
    <property type="match status" value="1"/>
</dbReference>
<dbReference type="InterPro" id="IPR023997">
    <property type="entry name" value="TonB-dep_OMP_SusC/RagA_CS"/>
</dbReference>
<gene>
    <name evidence="10" type="ORF">ACFQ2C_07830</name>
</gene>
<dbReference type="InterPro" id="IPR037066">
    <property type="entry name" value="Plug_dom_sf"/>
</dbReference>
<evidence type="ECO:0000256" key="4">
    <source>
        <dbReference type="ARBA" id="ARBA00022692"/>
    </source>
</evidence>
<protein>
    <submittedName>
        <fullName evidence="10">SusC/RagA family TonB-linked outer membrane protein</fullName>
    </submittedName>
</protein>
<proteinExistence type="inferred from homology"/>
<dbReference type="Gene3D" id="2.40.170.20">
    <property type="entry name" value="TonB-dependent receptor, beta-barrel domain"/>
    <property type="match status" value="1"/>
</dbReference>
<dbReference type="Gene3D" id="2.170.130.10">
    <property type="entry name" value="TonB-dependent receptor, plug domain"/>
    <property type="match status" value="1"/>
</dbReference>
<keyword evidence="2 7" id="KW-0813">Transport</keyword>
<keyword evidence="6 7" id="KW-0998">Cell outer membrane</keyword>
<sequence length="1053" mass="113757">MKQKLLSVLMLCLLLVGNGYAQNRQVSGKVTSSTDGSPISGVSVRVVGTSTATQTNGAGNYTISVPDANGNLSFTYIGYQTYQTSIGFQSTINVQLVPSDESLDEVVVTGYMVTSKKDFTGASAKVAGESVADRPLQSFTQGLTGQAAGVNIIQPSGVLNNPPVVRVRGLSSLSLSSFPLVVVDGIPISTGNVSANSSANNPLGDINPEDIESIDILKDAASTAIYGSRGAAGVLLITTKRGKSGTAKVSYDGWFGSSRAVRLAELMNAEQYITHKNNAIKNAREINPNLPNNSFPATGGFFPTLDENGNPVDTRWYDFVYRDGISHNHNLSLSGGNENTKYYFSGNLSDQDGILVNNSFKRRGVRANIDHKLTNWLKLGGNINYTNSDNSSPNSGSVAGAAFNTSGLGRIAMVQAPNVPAFLPNGDYNVSGSAIGKGANVLAPNYPNPLPIIDLDKNTSETNRFFSNINTELKLLEGLTFNNNFTWDLRNTTNQQFWNPINGDGNSYNGYAYNNSAKNNNWLIFNTLVYTKSFGVHNLTVLGGHEAQGTRLENWGAVRYNLTDSYFDQFQGNYITNDAGGNGITEFNIDSYFASINYNFANKYFITGNFRRDGLSALAKGKKWGNFGGASIGWTVSEEEFFKSSSLNDVVSNFRLRASWGRVGNSQIANAYGSYDTFNPEIYGNTGGTVYSQAGNLNLGWETADQTNVGLDLGFLNNRISLEANYYHKNHRELILAVPQTPSKGVPGNSILMNVGAMYNKGFEFALNVRAVERESFKWTTSLNFSTNKNMVTELDNEGRPLIATTAGLETTSITEVGKSAAQIYAVPTNGVNPENGRRIFINKEGKEVQYVHNAPNSGGVFSYSYLDGSRASGVAGDAIALGNTLPTYFGGWNNNFQFGSFDATLNFTFSGGNYIYNGTRAGLRDQRIWNNSVDMLNAWTPDNRNSDVPRAVYGDNISNGSAFAIQSNIEKGDFLRLQTASLGYRLPSTLFGNSGISSLRVYASVNNAFLITKYTGVDPEISSNGDGNLNSGVERNSIPNGRTFTFGINLGF</sequence>
<keyword evidence="4 7" id="KW-0812">Transmembrane</keyword>
<dbReference type="EMBL" id="JBHTKY010000008">
    <property type="protein sequence ID" value="MFD1165511.1"/>
    <property type="molecule type" value="Genomic_DNA"/>
</dbReference>
<feature type="chain" id="PRO_5046715059" evidence="8">
    <location>
        <begin position="22"/>
        <end position="1053"/>
    </location>
</feature>
<feature type="domain" description="TonB-dependent receptor plug" evidence="9">
    <location>
        <begin position="116"/>
        <end position="234"/>
    </location>
</feature>
<keyword evidence="3 7" id="KW-1134">Transmembrane beta strand</keyword>
<keyword evidence="5 7" id="KW-0472">Membrane</keyword>
<evidence type="ECO:0000256" key="7">
    <source>
        <dbReference type="PROSITE-ProRule" id="PRU01360"/>
    </source>
</evidence>
<comment type="subcellular location">
    <subcellularLocation>
        <location evidence="1 7">Cell outer membrane</location>
        <topology evidence="1 7">Multi-pass membrane protein</topology>
    </subcellularLocation>
</comment>
<keyword evidence="8" id="KW-0732">Signal</keyword>
<dbReference type="Pfam" id="PF13715">
    <property type="entry name" value="CarbopepD_reg_2"/>
    <property type="match status" value="1"/>
</dbReference>
<keyword evidence="11" id="KW-1185">Reference proteome</keyword>
<dbReference type="SUPFAM" id="SSF49464">
    <property type="entry name" value="Carboxypeptidase regulatory domain-like"/>
    <property type="match status" value="1"/>
</dbReference>
<comment type="caution">
    <text evidence="10">The sequence shown here is derived from an EMBL/GenBank/DDBJ whole genome shotgun (WGS) entry which is preliminary data.</text>
</comment>
<dbReference type="InterPro" id="IPR008969">
    <property type="entry name" value="CarboxyPept-like_regulatory"/>
</dbReference>
<evidence type="ECO:0000259" key="9">
    <source>
        <dbReference type="Pfam" id="PF07715"/>
    </source>
</evidence>
<evidence type="ECO:0000256" key="6">
    <source>
        <dbReference type="ARBA" id="ARBA00023237"/>
    </source>
</evidence>
<evidence type="ECO:0000256" key="2">
    <source>
        <dbReference type="ARBA" id="ARBA00022448"/>
    </source>
</evidence>
<feature type="signal peptide" evidence="8">
    <location>
        <begin position="1"/>
        <end position="21"/>
    </location>
</feature>
<comment type="similarity">
    <text evidence="7">Belongs to the TonB-dependent receptor family.</text>
</comment>
<evidence type="ECO:0000256" key="5">
    <source>
        <dbReference type="ARBA" id="ARBA00023136"/>
    </source>
</evidence>
<name>A0ABW3RL06_9SPHI</name>
<dbReference type="InterPro" id="IPR023996">
    <property type="entry name" value="TonB-dep_OMP_SusC/RagA"/>
</dbReference>
<organism evidence="10 11">
    <name type="scientific">Sphingobacterium daejeonense</name>
    <dbReference type="NCBI Taxonomy" id="371142"/>
    <lineage>
        <taxon>Bacteria</taxon>
        <taxon>Pseudomonadati</taxon>
        <taxon>Bacteroidota</taxon>
        <taxon>Sphingobacteriia</taxon>
        <taxon>Sphingobacteriales</taxon>
        <taxon>Sphingobacteriaceae</taxon>
        <taxon>Sphingobacterium</taxon>
    </lineage>
</organism>
<reference evidence="11" key="1">
    <citation type="journal article" date="2019" name="Int. J. Syst. Evol. Microbiol.">
        <title>The Global Catalogue of Microorganisms (GCM) 10K type strain sequencing project: providing services to taxonomists for standard genome sequencing and annotation.</title>
        <authorList>
            <consortium name="The Broad Institute Genomics Platform"/>
            <consortium name="The Broad Institute Genome Sequencing Center for Infectious Disease"/>
            <person name="Wu L."/>
            <person name="Ma J."/>
        </authorList>
    </citation>
    <scope>NUCLEOTIDE SEQUENCE [LARGE SCALE GENOMIC DNA]</scope>
    <source>
        <strain evidence="11">CCUG 52468</strain>
    </source>
</reference>
<dbReference type="SUPFAM" id="SSF56935">
    <property type="entry name" value="Porins"/>
    <property type="match status" value="1"/>
</dbReference>
<dbReference type="NCBIfam" id="TIGR04056">
    <property type="entry name" value="OMP_RagA_SusC"/>
    <property type="match status" value="1"/>
</dbReference>
<dbReference type="Pfam" id="PF07715">
    <property type="entry name" value="Plug"/>
    <property type="match status" value="1"/>
</dbReference>
<evidence type="ECO:0000256" key="8">
    <source>
        <dbReference type="SAM" id="SignalP"/>
    </source>
</evidence>
<dbReference type="NCBIfam" id="TIGR04057">
    <property type="entry name" value="SusC_RagA_signa"/>
    <property type="match status" value="1"/>
</dbReference>
<evidence type="ECO:0000256" key="3">
    <source>
        <dbReference type="ARBA" id="ARBA00022452"/>
    </source>
</evidence>
<dbReference type="InterPro" id="IPR012910">
    <property type="entry name" value="Plug_dom"/>
</dbReference>
<dbReference type="Gene3D" id="2.60.40.1120">
    <property type="entry name" value="Carboxypeptidase-like, regulatory domain"/>
    <property type="match status" value="1"/>
</dbReference>
<evidence type="ECO:0000313" key="11">
    <source>
        <dbReference type="Proteomes" id="UP001597205"/>
    </source>
</evidence>
<dbReference type="RefSeq" id="WP_380895596.1">
    <property type="nucleotide sequence ID" value="NZ_JBHTKY010000008.1"/>
</dbReference>
<accession>A0ABW3RL06</accession>
<evidence type="ECO:0000313" key="10">
    <source>
        <dbReference type="EMBL" id="MFD1165511.1"/>
    </source>
</evidence>
<evidence type="ECO:0000256" key="1">
    <source>
        <dbReference type="ARBA" id="ARBA00004571"/>
    </source>
</evidence>